<feature type="chain" id="PRO_5045032165" description="Lipoprotein" evidence="2">
    <location>
        <begin position="21"/>
        <end position="441"/>
    </location>
</feature>
<protein>
    <recommendedName>
        <fullName evidence="6">Lipoprotein</fullName>
    </recommendedName>
</protein>
<dbReference type="PROSITE" id="PS51257">
    <property type="entry name" value="PROKAR_LIPOPROTEIN"/>
    <property type="match status" value="1"/>
</dbReference>
<evidence type="ECO:0000256" key="1">
    <source>
        <dbReference type="SAM" id="MobiDB-lite"/>
    </source>
</evidence>
<gene>
    <name evidence="3" type="ORF">KQI82_05670</name>
    <name evidence="4" type="ORF">KQI82_14685</name>
</gene>
<evidence type="ECO:0000313" key="3">
    <source>
        <dbReference type="EMBL" id="MBU5626410.1"/>
    </source>
</evidence>
<dbReference type="RefSeq" id="WP_216631898.1">
    <property type="nucleotide sequence ID" value="NZ_JAHLQN010000001.1"/>
</dbReference>
<comment type="caution">
    <text evidence="3">The sequence shown here is derived from an EMBL/GenBank/DDBJ whole genome shotgun (WGS) entry which is preliminary data.</text>
</comment>
<keyword evidence="5" id="KW-1185">Reference proteome</keyword>
<dbReference type="EMBL" id="JAHLQN010000001">
    <property type="protein sequence ID" value="MBU5626410.1"/>
    <property type="molecule type" value="Genomic_DNA"/>
</dbReference>
<dbReference type="Proteomes" id="UP000787672">
    <property type="component" value="Unassembled WGS sequence"/>
</dbReference>
<evidence type="ECO:0000256" key="2">
    <source>
        <dbReference type="SAM" id="SignalP"/>
    </source>
</evidence>
<keyword evidence="2" id="KW-0732">Signal</keyword>
<sequence>MGKRCLTLVLALLLALSLSACGSRPDPTDPTSSGGGSSSPPIPAPLDTTYWTAVRHESYNPSFGRTEVSAMPTEKWWADLYLNEDGTALFREVLGFGYASYLINAEWWLGADNALRLTGEDLDGSFISMDGRKEKDGSVMLETPYGNRFYFEPAERPASGGELCMADLEGTWRMSAGEVEGDEFSPEEMHMASLLDIERWWSDDEGGYTLHADYHNARLLDTDAPEYETEKNLLTEKLDEPLMYGLPNELWSARLYAEDSETEYYVTLTDRNTLYLRQYYELDNAPAARTAIYTREESLLPETLTLALADEPDKSLMFYWRDPPAEVAQPLAAIPMTALEKGGQNKLLLVGRWYETDIQFCTGRAEQNEDGTLGEWITDTVLYEGTIRINEPQWFSLTIPEETAKLCLFMKRPWDESWFTWPITDQDPFFVSGDTFLTEAE</sequence>
<organism evidence="3 5">
    <name type="scientific">Dysosmobacter acutus</name>
    <dbReference type="NCBI Taxonomy" id="2841504"/>
    <lineage>
        <taxon>Bacteria</taxon>
        <taxon>Bacillati</taxon>
        <taxon>Bacillota</taxon>
        <taxon>Clostridia</taxon>
        <taxon>Eubacteriales</taxon>
        <taxon>Oscillospiraceae</taxon>
        <taxon>Dysosmobacter</taxon>
    </lineage>
</organism>
<feature type="region of interest" description="Disordered" evidence="1">
    <location>
        <begin position="23"/>
        <end position="43"/>
    </location>
</feature>
<dbReference type="EMBL" id="JAHLQN010000001">
    <property type="protein sequence ID" value="MBU5628155.1"/>
    <property type="molecule type" value="Genomic_DNA"/>
</dbReference>
<name>A0ABS6FAP3_9FIRM</name>
<proteinExistence type="predicted"/>
<feature type="signal peptide" evidence="2">
    <location>
        <begin position="1"/>
        <end position="20"/>
    </location>
</feature>
<evidence type="ECO:0000313" key="5">
    <source>
        <dbReference type="Proteomes" id="UP000787672"/>
    </source>
</evidence>
<evidence type="ECO:0000313" key="4">
    <source>
        <dbReference type="EMBL" id="MBU5628155.1"/>
    </source>
</evidence>
<accession>A0ABS6FAP3</accession>
<evidence type="ECO:0008006" key="6">
    <source>
        <dbReference type="Google" id="ProtNLM"/>
    </source>
</evidence>
<reference evidence="3 5" key="1">
    <citation type="submission" date="2021-06" db="EMBL/GenBank/DDBJ databases">
        <authorList>
            <person name="Sun Q."/>
            <person name="Li D."/>
        </authorList>
    </citation>
    <scope>NUCLEOTIDE SEQUENCE [LARGE SCALE GENOMIC DNA]</scope>
    <source>
        <strain evidence="3 5">MSJ-2</strain>
    </source>
</reference>